<organism evidence="1 2">
    <name type="scientific">Pseudomonas nitroreducens</name>
    <dbReference type="NCBI Taxonomy" id="46680"/>
    <lineage>
        <taxon>Bacteria</taxon>
        <taxon>Pseudomonadati</taxon>
        <taxon>Pseudomonadota</taxon>
        <taxon>Gammaproteobacteria</taxon>
        <taxon>Pseudomonadales</taxon>
        <taxon>Pseudomonadaceae</taxon>
        <taxon>Pseudomonas</taxon>
    </lineage>
</organism>
<gene>
    <name evidence="1" type="ORF">I5I61_18675</name>
</gene>
<dbReference type="InterPro" id="IPR019701">
    <property type="entry name" value="Phage_P22_NinX"/>
</dbReference>
<keyword evidence="2" id="KW-1185">Reference proteome</keyword>
<sequence length="150" mass="16514">MSTVQISTSQLEGAALDWAVAHATKAWEWAHRLFPTMTLDSTFKGVVGCHYPRGEFGSCLPTCVLVPNNPMRQDPSPFCPSVSWEQCGPLIEELHVDMHFNGAEWLAQVDTLGPEFPMACKSKSALEAVCRAIVVSRLGEEVDIPKELMP</sequence>
<comment type="caution">
    <text evidence="1">The sequence shown here is derived from an EMBL/GenBank/DDBJ whole genome shotgun (WGS) entry which is preliminary data.</text>
</comment>
<evidence type="ECO:0000313" key="1">
    <source>
        <dbReference type="EMBL" id="MBG6289483.1"/>
    </source>
</evidence>
<protein>
    <submittedName>
        <fullName evidence="1">DUF2591 family protein</fullName>
    </submittedName>
</protein>
<dbReference type="Proteomes" id="UP000608450">
    <property type="component" value="Unassembled WGS sequence"/>
</dbReference>
<dbReference type="RefSeq" id="WP_196913072.1">
    <property type="nucleotide sequence ID" value="NZ_JADTFC010000050.1"/>
</dbReference>
<accession>A0ABS0KN10</accession>
<reference evidence="1 2" key="1">
    <citation type="submission" date="2020-11" db="EMBL/GenBank/DDBJ databases">
        <title>Enhanced detection system for hospital associated transmission using whole genome sequencing surveillance.</title>
        <authorList>
            <person name="Harrison L.H."/>
            <person name="Van Tyne D."/>
            <person name="Marsh J.W."/>
            <person name="Griffith M.P."/>
            <person name="Snyder D.J."/>
            <person name="Cooper V.S."/>
            <person name="Mustapha M."/>
        </authorList>
    </citation>
    <scope>NUCLEOTIDE SEQUENCE [LARGE SCALE GENOMIC DNA]</scope>
    <source>
        <strain evidence="1 2">PSA00705</strain>
    </source>
</reference>
<dbReference type="Pfam" id="PF10765">
    <property type="entry name" value="Phage_P22_NinX"/>
    <property type="match status" value="1"/>
</dbReference>
<dbReference type="EMBL" id="JADTFC010000050">
    <property type="protein sequence ID" value="MBG6289483.1"/>
    <property type="molecule type" value="Genomic_DNA"/>
</dbReference>
<evidence type="ECO:0000313" key="2">
    <source>
        <dbReference type="Proteomes" id="UP000608450"/>
    </source>
</evidence>
<proteinExistence type="predicted"/>
<name>A0ABS0KN10_PSENT</name>